<name>A0A811UV99_CERCA</name>
<accession>A0A811UV99</accession>
<gene>
    <name evidence="2" type="ORF">CCAP1982_LOCUS10120</name>
</gene>
<dbReference type="EMBL" id="CAJHJT010000023">
    <property type="protein sequence ID" value="CAD7001626.1"/>
    <property type="molecule type" value="Genomic_DNA"/>
</dbReference>
<dbReference type="AlphaFoldDB" id="A0A811UV99"/>
<organism evidence="2 3">
    <name type="scientific">Ceratitis capitata</name>
    <name type="common">Mediterranean fruit fly</name>
    <name type="synonym">Tephritis capitata</name>
    <dbReference type="NCBI Taxonomy" id="7213"/>
    <lineage>
        <taxon>Eukaryota</taxon>
        <taxon>Metazoa</taxon>
        <taxon>Ecdysozoa</taxon>
        <taxon>Arthropoda</taxon>
        <taxon>Hexapoda</taxon>
        <taxon>Insecta</taxon>
        <taxon>Pterygota</taxon>
        <taxon>Neoptera</taxon>
        <taxon>Endopterygota</taxon>
        <taxon>Diptera</taxon>
        <taxon>Brachycera</taxon>
        <taxon>Muscomorpha</taxon>
        <taxon>Tephritoidea</taxon>
        <taxon>Tephritidae</taxon>
        <taxon>Ceratitis</taxon>
        <taxon>Ceratitis</taxon>
    </lineage>
</organism>
<protein>
    <submittedName>
        <fullName evidence="2">(Mediterranean fruit fly) hypothetical protein</fullName>
    </submittedName>
</protein>
<feature type="transmembrane region" description="Helical" evidence="1">
    <location>
        <begin position="61"/>
        <end position="80"/>
    </location>
</feature>
<evidence type="ECO:0000313" key="3">
    <source>
        <dbReference type="Proteomes" id="UP000606786"/>
    </source>
</evidence>
<dbReference type="Proteomes" id="UP000606786">
    <property type="component" value="Unassembled WGS sequence"/>
</dbReference>
<comment type="caution">
    <text evidence="2">The sequence shown here is derived from an EMBL/GenBank/DDBJ whole genome shotgun (WGS) entry which is preliminary data.</text>
</comment>
<evidence type="ECO:0000256" key="1">
    <source>
        <dbReference type="SAM" id="Phobius"/>
    </source>
</evidence>
<keyword evidence="1" id="KW-0812">Transmembrane</keyword>
<keyword evidence="1" id="KW-0472">Membrane</keyword>
<evidence type="ECO:0000313" key="2">
    <source>
        <dbReference type="EMBL" id="CAD7001626.1"/>
    </source>
</evidence>
<keyword evidence="3" id="KW-1185">Reference proteome</keyword>
<sequence>MKINDYYFSNFIEKDNENIVQIKHENIHNFMKKFTFEDMVEESKNHSRNIFHLKLHSKLSYASNLIILVLIIILICIIFIKHKSIKIVLNKRIQENSNLKEGVVTYRNYNKSTIGDIDQFINRITSIT</sequence>
<proteinExistence type="predicted"/>
<keyword evidence="1" id="KW-1133">Transmembrane helix</keyword>
<reference evidence="2" key="1">
    <citation type="submission" date="2020-11" db="EMBL/GenBank/DDBJ databases">
        <authorList>
            <person name="Whitehead M."/>
        </authorList>
    </citation>
    <scope>NUCLEOTIDE SEQUENCE</scope>
    <source>
        <strain evidence="2">EGII</strain>
    </source>
</reference>